<dbReference type="PANTHER" id="PTHR16515:SF49">
    <property type="entry name" value="GASTRULA ZINC FINGER PROTEIN XLCGF49.1-LIKE-RELATED"/>
    <property type="match status" value="1"/>
</dbReference>
<keyword evidence="10" id="KW-0804">Transcription</keyword>
<feature type="region of interest" description="Disordered" evidence="13">
    <location>
        <begin position="708"/>
        <end position="732"/>
    </location>
</feature>
<feature type="region of interest" description="Disordered" evidence="13">
    <location>
        <begin position="398"/>
        <end position="437"/>
    </location>
</feature>
<comment type="caution">
    <text evidence="15">The sequence shown here is derived from an EMBL/GenBank/DDBJ whole genome shotgun (WGS) entry which is preliminary data.</text>
</comment>
<feature type="compositionally biased region" description="Polar residues" evidence="13">
    <location>
        <begin position="679"/>
        <end position="690"/>
    </location>
</feature>
<keyword evidence="5 12" id="KW-0863">Zinc-finger</keyword>
<feature type="domain" description="C2H2-type" evidence="14">
    <location>
        <begin position="355"/>
        <end position="382"/>
    </location>
</feature>
<dbReference type="EMBL" id="JBBCAQ010000010">
    <property type="protein sequence ID" value="KAK7602179.1"/>
    <property type="molecule type" value="Genomic_DNA"/>
</dbReference>
<dbReference type="GO" id="GO:0003677">
    <property type="term" value="F:DNA binding"/>
    <property type="evidence" value="ECO:0007669"/>
    <property type="project" value="UniProtKB-KW"/>
</dbReference>
<dbReference type="SMART" id="SM00355">
    <property type="entry name" value="ZnF_C2H2"/>
    <property type="match status" value="7"/>
</dbReference>
<evidence type="ECO:0000256" key="3">
    <source>
        <dbReference type="ARBA" id="ARBA00022723"/>
    </source>
</evidence>
<evidence type="ECO:0000256" key="6">
    <source>
        <dbReference type="ARBA" id="ARBA00022833"/>
    </source>
</evidence>
<feature type="compositionally biased region" description="Basic and acidic residues" evidence="13">
    <location>
        <begin position="186"/>
        <end position="196"/>
    </location>
</feature>
<dbReference type="Gene3D" id="3.30.160.60">
    <property type="entry name" value="Classic Zinc Finger"/>
    <property type="match status" value="5"/>
</dbReference>
<evidence type="ECO:0000256" key="12">
    <source>
        <dbReference type="PROSITE-ProRule" id="PRU00042"/>
    </source>
</evidence>
<proteinExistence type="inferred from homology"/>
<comment type="subcellular location">
    <subcellularLocation>
        <location evidence="1">Nucleus</location>
    </subcellularLocation>
</comment>
<evidence type="ECO:0000256" key="9">
    <source>
        <dbReference type="ARBA" id="ARBA00023159"/>
    </source>
</evidence>
<keyword evidence="8" id="KW-0238">DNA-binding</keyword>
<protein>
    <recommendedName>
        <fullName evidence="14">C2H2-type domain-containing protein</fullName>
    </recommendedName>
</protein>
<feature type="domain" description="C2H2-type" evidence="14">
    <location>
        <begin position="383"/>
        <end position="411"/>
    </location>
</feature>
<comment type="similarity">
    <text evidence="2">Belongs to the krueppel C2H2-type zinc-finger protein family.</text>
</comment>
<dbReference type="FunFam" id="3.30.160.60:FF:000624">
    <property type="entry name" value="zinc finger protein 697"/>
    <property type="match status" value="1"/>
</dbReference>
<dbReference type="AlphaFoldDB" id="A0AAN9Y8C6"/>
<feature type="domain" description="C2H2-type" evidence="14">
    <location>
        <begin position="231"/>
        <end position="258"/>
    </location>
</feature>
<feature type="compositionally biased region" description="Basic residues" evidence="13">
    <location>
        <begin position="398"/>
        <end position="417"/>
    </location>
</feature>
<feature type="region of interest" description="Disordered" evidence="13">
    <location>
        <begin position="575"/>
        <end position="595"/>
    </location>
</feature>
<evidence type="ECO:0000259" key="14">
    <source>
        <dbReference type="PROSITE" id="PS50157"/>
    </source>
</evidence>
<feature type="domain" description="C2H2-type" evidence="14">
    <location>
        <begin position="288"/>
        <end position="317"/>
    </location>
</feature>
<gene>
    <name evidence="15" type="ORF">V9T40_009620</name>
</gene>
<evidence type="ECO:0000256" key="7">
    <source>
        <dbReference type="ARBA" id="ARBA00023015"/>
    </source>
</evidence>
<feature type="domain" description="C2H2-type" evidence="14">
    <location>
        <begin position="203"/>
        <end position="230"/>
    </location>
</feature>
<evidence type="ECO:0000256" key="1">
    <source>
        <dbReference type="ARBA" id="ARBA00004123"/>
    </source>
</evidence>
<keyword evidence="7" id="KW-0805">Transcription regulation</keyword>
<sequence>MAPCPKLCHHCIRALSKACTVHEKLKYSRCIRIPFVIISDLFPSPDEESRSSSLGSEGRQLRSRLVEFCNLCQKPVPTSSAAKTTASHVHCTCVTPPGAAVSEYSMALSPKKKKVESDIGGELSKRQLFREAQTTATTSTAGLATGSVTTSVVKMELVDPTKPSSSQSAAAAKASLPSSSAAGVTKRAEDETVAKRSEIKSRHPCTLCSKCFNTPGKLNQHMFSHTGEKPFVCSHCSKAFSSKFKLVRHILIHSDLRQYRCTVCDRTFHRKDHLKNHSKVHSPVKRRFKCDRADCTKEYSSILSYRKHIAVHSAEEGNLECKICSKRFETKEETLFHLKVHAGSRSLKTPADRKYHCDHCDRSFFTGKDVRRHLVVHTGRRDFLCQFCPQRFGRKDHLTRHIKKSHSNSAKKTKTRKQQTQQQAAGASTSGVSTRSSKSIDNILNEMFEEKTGVPSTSKQQPPAVLHEEGVPDDLYGMQGLDSPVDVMKLESSPDIIPIVTIDDKPPTQQQPPLKGEEDLSMYSVPILDTNIPFPKYDQYAFENYPYDEEGEPIPGPSSSSSAPAILPELMYQPHAHHQQPQPRSHPPPPYPVQLTSTTFGRVADDEGVVKVESDFAAERQSSSLDLVLPPIANISPSMSSCLLMSSEFQNLLSSAAAAAATSSAAGAVTAASEGGNVTADSGSGSNDTTADPLFNFLPSSGELLASLLSSSDPQTESAPLPGFNQAFHQPP</sequence>
<dbReference type="FunFam" id="3.30.160.60:FF:000256">
    <property type="entry name" value="PLAG1 like zinc finger 2"/>
    <property type="match status" value="1"/>
</dbReference>
<evidence type="ECO:0000313" key="15">
    <source>
        <dbReference type="EMBL" id="KAK7602179.1"/>
    </source>
</evidence>
<evidence type="ECO:0000313" key="16">
    <source>
        <dbReference type="Proteomes" id="UP001367676"/>
    </source>
</evidence>
<dbReference type="Pfam" id="PF00096">
    <property type="entry name" value="zf-C2H2"/>
    <property type="match status" value="4"/>
</dbReference>
<keyword evidence="16" id="KW-1185">Reference proteome</keyword>
<dbReference type="PANTHER" id="PTHR16515">
    <property type="entry name" value="PR DOMAIN ZINC FINGER PROTEIN"/>
    <property type="match status" value="1"/>
</dbReference>
<keyword evidence="6" id="KW-0862">Zinc</keyword>
<evidence type="ECO:0000256" key="5">
    <source>
        <dbReference type="ARBA" id="ARBA00022771"/>
    </source>
</evidence>
<dbReference type="PROSITE" id="PS00028">
    <property type="entry name" value="ZINC_FINGER_C2H2_1"/>
    <property type="match status" value="7"/>
</dbReference>
<dbReference type="Proteomes" id="UP001367676">
    <property type="component" value="Unassembled WGS sequence"/>
</dbReference>
<feature type="compositionally biased region" description="Low complexity" evidence="13">
    <location>
        <begin position="418"/>
        <end position="437"/>
    </location>
</feature>
<dbReference type="SUPFAM" id="SSF57667">
    <property type="entry name" value="beta-beta-alpha zinc fingers"/>
    <property type="match status" value="4"/>
</dbReference>
<evidence type="ECO:0000256" key="13">
    <source>
        <dbReference type="SAM" id="MobiDB-lite"/>
    </source>
</evidence>
<evidence type="ECO:0000256" key="2">
    <source>
        <dbReference type="ARBA" id="ARBA00006991"/>
    </source>
</evidence>
<dbReference type="InterPro" id="IPR013087">
    <property type="entry name" value="Znf_C2H2_type"/>
</dbReference>
<keyword evidence="9" id="KW-0010">Activator</keyword>
<evidence type="ECO:0000256" key="8">
    <source>
        <dbReference type="ARBA" id="ARBA00023125"/>
    </source>
</evidence>
<evidence type="ECO:0000256" key="11">
    <source>
        <dbReference type="ARBA" id="ARBA00023242"/>
    </source>
</evidence>
<feature type="compositionally biased region" description="Low complexity" evidence="13">
    <location>
        <begin position="164"/>
        <end position="182"/>
    </location>
</feature>
<keyword evidence="11" id="KW-0539">Nucleus</keyword>
<dbReference type="GO" id="GO:0008270">
    <property type="term" value="F:zinc ion binding"/>
    <property type="evidence" value="ECO:0007669"/>
    <property type="project" value="UniProtKB-KW"/>
</dbReference>
<dbReference type="FunFam" id="3.30.160.60:FF:000231">
    <property type="entry name" value="PLAG1 like zinc finger 2"/>
    <property type="match status" value="1"/>
</dbReference>
<dbReference type="GO" id="GO:0010468">
    <property type="term" value="P:regulation of gene expression"/>
    <property type="evidence" value="ECO:0007669"/>
    <property type="project" value="TreeGrafter"/>
</dbReference>
<feature type="region of interest" description="Disordered" evidence="13">
    <location>
        <begin position="672"/>
        <end position="693"/>
    </location>
</feature>
<organism evidence="15 16">
    <name type="scientific">Parthenolecanium corni</name>
    <dbReference type="NCBI Taxonomy" id="536013"/>
    <lineage>
        <taxon>Eukaryota</taxon>
        <taxon>Metazoa</taxon>
        <taxon>Ecdysozoa</taxon>
        <taxon>Arthropoda</taxon>
        <taxon>Hexapoda</taxon>
        <taxon>Insecta</taxon>
        <taxon>Pterygota</taxon>
        <taxon>Neoptera</taxon>
        <taxon>Paraneoptera</taxon>
        <taxon>Hemiptera</taxon>
        <taxon>Sternorrhyncha</taxon>
        <taxon>Coccoidea</taxon>
        <taxon>Coccidae</taxon>
        <taxon>Parthenolecanium</taxon>
    </lineage>
</organism>
<feature type="region of interest" description="Disordered" evidence="13">
    <location>
        <begin position="499"/>
        <end position="518"/>
    </location>
</feature>
<keyword evidence="4" id="KW-0677">Repeat</keyword>
<feature type="region of interest" description="Disordered" evidence="13">
    <location>
        <begin position="159"/>
        <end position="196"/>
    </location>
</feature>
<evidence type="ECO:0000256" key="4">
    <source>
        <dbReference type="ARBA" id="ARBA00022737"/>
    </source>
</evidence>
<name>A0AAN9Y8C6_9HEMI</name>
<dbReference type="PROSITE" id="PS50157">
    <property type="entry name" value="ZINC_FINGER_C2H2_2"/>
    <property type="match status" value="7"/>
</dbReference>
<feature type="domain" description="C2H2-type" evidence="14">
    <location>
        <begin position="259"/>
        <end position="286"/>
    </location>
</feature>
<reference evidence="15 16" key="1">
    <citation type="submission" date="2024-03" db="EMBL/GenBank/DDBJ databases">
        <title>Adaptation during the transition from Ophiocordyceps entomopathogen to insect associate is accompanied by gene loss and intensified selection.</title>
        <authorList>
            <person name="Ward C.M."/>
            <person name="Onetto C.A."/>
            <person name="Borneman A.R."/>
        </authorList>
    </citation>
    <scope>NUCLEOTIDE SEQUENCE [LARGE SCALE GENOMIC DNA]</scope>
    <source>
        <strain evidence="15">AWRI1</strain>
        <tissue evidence="15">Single Adult Female</tissue>
    </source>
</reference>
<dbReference type="InterPro" id="IPR050331">
    <property type="entry name" value="Zinc_finger"/>
</dbReference>
<dbReference type="GO" id="GO:0010557">
    <property type="term" value="P:positive regulation of macromolecule biosynthetic process"/>
    <property type="evidence" value="ECO:0007669"/>
    <property type="project" value="UniProtKB-ARBA"/>
</dbReference>
<accession>A0AAN9Y8C6</accession>
<feature type="domain" description="C2H2-type" evidence="14">
    <location>
        <begin position="319"/>
        <end position="346"/>
    </location>
</feature>
<evidence type="ECO:0000256" key="10">
    <source>
        <dbReference type="ARBA" id="ARBA00023163"/>
    </source>
</evidence>
<dbReference type="InterPro" id="IPR036236">
    <property type="entry name" value="Znf_C2H2_sf"/>
</dbReference>
<dbReference type="GO" id="GO:0005634">
    <property type="term" value="C:nucleus"/>
    <property type="evidence" value="ECO:0007669"/>
    <property type="project" value="UniProtKB-SubCell"/>
</dbReference>
<keyword evidence="3" id="KW-0479">Metal-binding</keyword>